<keyword evidence="2 3" id="KW-0186">Copper</keyword>
<accession>A0A2M9CUS4</accession>
<feature type="disulfide bond" description="Redox-active" evidence="4">
    <location>
        <begin position="90"/>
        <end position="94"/>
    </location>
</feature>
<proteinExistence type="inferred from homology"/>
<organism evidence="6 7">
    <name type="scientific">Thermoflavifilum aggregans</name>
    <dbReference type="NCBI Taxonomy" id="454188"/>
    <lineage>
        <taxon>Bacteria</taxon>
        <taxon>Pseudomonadati</taxon>
        <taxon>Bacteroidota</taxon>
        <taxon>Chitinophagia</taxon>
        <taxon>Chitinophagales</taxon>
        <taxon>Chitinophagaceae</taxon>
        <taxon>Thermoflavifilum</taxon>
    </lineage>
</organism>
<keyword evidence="7" id="KW-1185">Reference proteome</keyword>
<dbReference type="PANTHER" id="PTHR12151">
    <property type="entry name" value="ELECTRON TRANSPORT PROTIN SCO1/SENC FAMILY MEMBER"/>
    <property type="match status" value="1"/>
</dbReference>
<gene>
    <name evidence="6" type="ORF">BXY57_1242</name>
</gene>
<dbReference type="EMBL" id="PGFG01000001">
    <property type="protein sequence ID" value="PJJ75661.1"/>
    <property type="molecule type" value="Genomic_DNA"/>
</dbReference>
<dbReference type="PROSITE" id="PS51352">
    <property type="entry name" value="THIOREDOXIN_2"/>
    <property type="match status" value="1"/>
</dbReference>
<comment type="similarity">
    <text evidence="1">Belongs to the SCO1/2 family.</text>
</comment>
<evidence type="ECO:0000259" key="5">
    <source>
        <dbReference type="PROSITE" id="PS51352"/>
    </source>
</evidence>
<dbReference type="CDD" id="cd02968">
    <property type="entry name" value="SCO"/>
    <property type="match status" value="1"/>
</dbReference>
<dbReference type="Pfam" id="PF02630">
    <property type="entry name" value="SCO1-SenC"/>
    <property type="match status" value="1"/>
</dbReference>
<keyword evidence="3" id="KW-0479">Metal-binding</keyword>
<comment type="caution">
    <text evidence="6">The sequence shown here is derived from an EMBL/GenBank/DDBJ whole genome shotgun (WGS) entry which is preliminary data.</text>
</comment>
<dbReference type="AlphaFoldDB" id="A0A2M9CUS4"/>
<feature type="binding site" evidence="3">
    <location>
        <position position="179"/>
    </location>
    <ligand>
        <name>Cu cation</name>
        <dbReference type="ChEBI" id="CHEBI:23378"/>
    </ligand>
</feature>
<dbReference type="InterPro" id="IPR013766">
    <property type="entry name" value="Thioredoxin_domain"/>
</dbReference>
<evidence type="ECO:0000256" key="2">
    <source>
        <dbReference type="ARBA" id="ARBA00023008"/>
    </source>
</evidence>
<sequence>MHQSNKHMRRWKLLLMAWPVAILVVSGMIYAVVQHRETLPVYGQLEGWNTPSADTQLVSHYVFVDQQRQPVSFKSFPDKILVVNFFFTRCPNVCPRMMHDLADVVEQFKADDRVQFISLSVDPQYDTPEQLQHYASSLDLPTRHWALLTGDKARIYRAAVVGFHVSASSGDGNIPDFIHTDKIMLVDTQGRIRGYYSGIVKREMDLLTQDIKKLEHE</sequence>
<protein>
    <submittedName>
        <fullName evidence="6">Protein SCO1/2</fullName>
    </submittedName>
</protein>
<evidence type="ECO:0000256" key="1">
    <source>
        <dbReference type="ARBA" id="ARBA00010996"/>
    </source>
</evidence>
<evidence type="ECO:0000256" key="4">
    <source>
        <dbReference type="PIRSR" id="PIRSR603782-2"/>
    </source>
</evidence>
<dbReference type="GO" id="GO:0046872">
    <property type="term" value="F:metal ion binding"/>
    <property type="evidence" value="ECO:0007669"/>
    <property type="project" value="UniProtKB-KW"/>
</dbReference>
<dbReference type="InterPro" id="IPR036249">
    <property type="entry name" value="Thioredoxin-like_sf"/>
</dbReference>
<dbReference type="SUPFAM" id="SSF52833">
    <property type="entry name" value="Thioredoxin-like"/>
    <property type="match status" value="1"/>
</dbReference>
<keyword evidence="4" id="KW-1015">Disulfide bond</keyword>
<feature type="domain" description="Thioredoxin" evidence="5">
    <location>
        <begin position="44"/>
        <end position="216"/>
    </location>
</feature>
<feature type="binding site" evidence="3">
    <location>
        <position position="94"/>
    </location>
    <ligand>
        <name>Cu cation</name>
        <dbReference type="ChEBI" id="CHEBI:23378"/>
    </ligand>
</feature>
<reference evidence="6 7" key="1">
    <citation type="submission" date="2017-11" db="EMBL/GenBank/DDBJ databases">
        <title>Genomic Encyclopedia of Archaeal and Bacterial Type Strains, Phase II (KMG-II): From Individual Species to Whole Genera.</title>
        <authorList>
            <person name="Goeker M."/>
        </authorList>
    </citation>
    <scope>NUCLEOTIDE SEQUENCE [LARGE SCALE GENOMIC DNA]</scope>
    <source>
        <strain evidence="6 7">DSM 27268</strain>
    </source>
</reference>
<feature type="binding site" evidence="3">
    <location>
        <position position="90"/>
    </location>
    <ligand>
        <name>Cu cation</name>
        <dbReference type="ChEBI" id="CHEBI:23378"/>
    </ligand>
</feature>
<dbReference type="InterPro" id="IPR003782">
    <property type="entry name" value="SCO1/SenC"/>
</dbReference>
<evidence type="ECO:0000256" key="3">
    <source>
        <dbReference type="PIRSR" id="PIRSR603782-1"/>
    </source>
</evidence>
<evidence type="ECO:0000313" key="6">
    <source>
        <dbReference type="EMBL" id="PJJ75661.1"/>
    </source>
</evidence>
<dbReference type="PANTHER" id="PTHR12151:SF25">
    <property type="entry name" value="LINALOOL DEHYDRATASE_ISOMERASE DOMAIN-CONTAINING PROTEIN"/>
    <property type="match status" value="1"/>
</dbReference>
<evidence type="ECO:0000313" key="7">
    <source>
        <dbReference type="Proteomes" id="UP000230000"/>
    </source>
</evidence>
<dbReference type="Gene3D" id="3.40.30.10">
    <property type="entry name" value="Glutaredoxin"/>
    <property type="match status" value="1"/>
</dbReference>
<name>A0A2M9CUS4_9BACT</name>
<dbReference type="Proteomes" id="UP000230000">
    <property type="component" value="Unassembled WGS sequence"/>
</dbReference>